<dbReference type="Pfam" id="PF00632">
    <property type="entry name" value="HECT"/>
    <property type="match status" value="1"/>
</dbReference>
<dbReference type="Pfam" id="PF00630">
    <property type="entry name" value="Filamin"/>
    <property type="match status" value="1"/>
</dbReference>
<comment type="pathway">
    <text evidence="2">Protein modification; protein ubiquitination.</text>
</comment>
<feature type="domain" description="HECT" evidence="8">
    <location>
        <begin position="654"/>
        <end position="988"/>
    </location>
</feature>
<keyword evidence="4" id="KW-0808">Transferase</keyword>
<dbReference type="Gene3D" id="2.60.40.10">
    <property type="entry name" value="Immunoglobulins"/>
    <property type="match status" value="1"/>
</dbReference>
<reference evidence="9" key="1">
    <citation type="journal article" date="2021" name="Mol. Ecol. Resour.">
        <title>Phylogenomic analyses of the genus Drosophila reveals genomic signals of climate adaptation.</title>
        <authorList>
            <person name="Li F."/>
            <person name="Rane R.V."/>
            <person name="Luria V."/>
            <person name="Xiong Z."/>
            <person name="Chen J."/>
            <person name="Li Z."/>
            <person name="Catullo R.A."/>
            <person name="Griffin P.C."/>
            <person name="Schiffer M."/>
            <person name="Pearce S."/>
            <person name="Lee S.F."/>
            <person name="McElroy K."/>
            <person name="Stocker A."/>
            <person name="Shirriffs J."/>
            <person name="Cockerell F."/>
            <person name="Coppin C."/>
            <person name="Sgro C.M."/>
            <person name="Karger A."/>
            <person name="Cain J.W."/>
            <person name="Weber J.A."/>
            <person name="Santpere G."/>
            <person name="Kirschner M.W."/>
            <person name="Hoffmann A.A."/>
            <person name="Oakeshott J.G."/>
            <person name="Zhang G."/>
        </authorList>
    </citation>
    <scope>NUCLEOTIDE SEQUENCE</scope>
    <source>
        <strain evidence="9">BGI-SZ-2011g</strain>
    </source>
</reference>
<feature type="active site" description="Glycyl thioester intermediate" evidence="7">
    <location>
        <position position="955"/>
    </location>
</feature>
<dbReference type="PROSITE" id="PS50194">
    <property type="entry name" value="FILAMIN_REPEAT"/>
    <property type="match status" value="1"/>
</dbReference>
<dbReference type="SMART" id="SM00119">
    <property type="entry name" value="HECTc"/>
    <property type="match status" value="1"/>
</dbReference>
<dbReference type="FunFam" id="3.30.2410.10:FF:000013">
    <property type="entry name" value="Apoptosis-resistant E3 ubiquitin protein ligase 1"/>
    <property type="match status" value="1"/>
</dbReference>
<dbReference type="CDD" id="cd00078">
    <property type="entry name" value="HECTc"/>
    <property type="match status" value="1"/>
</dbReference>
<dbReference type="SUPFAM" id="SSF56204">
    <property type="entry name" value="Hect, E3 ligase catalytic domain"/>
    <property type="match status" value="1"/>
</dbReference>
<dbReference type="Proteomes" id="UP001200034">
    <property type="component" value="Unassembled WGS sequence"/>
</dbReference>
<dbReference type="Gene3D" id="3.30.2410.10">
    <property type="entry name" value="Hect, E3 ligase catalytic domain"/>
    <property type="match status" value="1"/>
</dbReference>
<evidence type="ECO:0000313" key="10">
    <source>
        <dbReference type="Proteomes" id="UP001200034"/>
    </source>
</evidence>
<dbReference type="GO" id="GO:0009966">
    <property type="term" value="P:regulation of signal transduction"/>
    <property type="evidence" value="ECO:0007669"/>
    <property type="project" value="UniProtKB-ARBA"/>
</dbReference>
<dbReference type="EC" id="2.3.2.26" evidence="3"/>
<dbReference type="GO" id="GO:0006511">
    <property type="term" value="P:ubiquitin-dependent protein catabolic process"/>
    <property type="evidence" value="ECO:0007669"/>
    <property type="project" value="TreeGrafter"/>
</dbReference>
<dbReference type="GO" id="GO:0043066">
    <property type="term" value="P:negative regulation of apoptotic process"/>
    <property type="evidence" value="ECO:0007669"/>
    <property type="project" value="TreeGrafter"/>
</dbReference>
<accession>A0AAD4PNI9</accession>
<evidence type="ECO:0000256" key="6">
    <source>
        <dbReference type="PROSITE-ProRule" id="PRU00087"/>
    </source>
</evidence>
<dbReference type="GO" id="GO:0005829">
    <property type="term" value="C:cytosol"/>
    <property type="evidence" value="ECO:0007669"/>
    <property type="project" value="TreeGrafter"/>
</dbReference>
<organism evidence="9 10">
    <name type="scientific">Drosophila rubida</name>
    <dbReference type="NCBI Taxonomy" id="30044"/>
    <lineage>
        <taxon>Eukaryota</taxon>
        <taxon>Metazoa</taxon>
        <taxon>Ecdysozoa</taxon>
        <taxon>Arthropoda</taxon>
        <taxon>Hexapoda</taxon>
        <taxon>Insecta</taxon>
        <taxon>Pterygota</taxon>
        <taxon>Neoptera</taxon>
        <taxon>Endopterygota</taxon>
        <taxon>Diptera</taxon>
        <taxon>Brachycera</taxon>
        <taxon>Muscomorpha</taxon>
        <taxon>Ephydroidea</taxon>
        <taxon>Drosophilidae</taxon>
        <taxon>Drosophila</taxon>
    </lineage>
</organism>
<dbReference type="InterPro" id="IPR035983">
    <property type="entry name" value="Hect_E3_ubiquitin_ligase"/>
</dbReference>
<dbReference type="InterPro" id="IPR017868">
    <property type="entry name" value="Filamin/ABP280_repeat-like"/>
</dbReference>
<proteinExistence type="predicted"/>
<dbReference type="InterPro" id="IPR000569">
    <property type="entry name" value="HECT_dom"/>
</dbReference>
<dbReference type="FunFam" id="2.60.40.10:FF:000975">
    <property type="entry name" value="Uncharacterized protein, isoform D"/>
    <property type="match status" value="1"/>
</dbReference>
<evidence type="ECO:0000256" key="7">
    <source>
        <dbReference type="PROSITE-ProRule" id="PRU00104"/>
    </source>
</evidence>
<gene>
    <name evidence="9" type="ORF">KR093_005813</name>
</gene>
<evidence type="ECO:0000256" key="5">
    <source>
        <dbReference type="ARBA" id="ARBA00022786"/>
    </source>
</evidence>
<dbReference type="SUPFAM" id="SSF81296">
    <property type="entry name" value="E set domains"/>
    <property type="match status" value="1"/>
</dbReference>
<dbReference type="Gene3D" id="3.30.2160.10">
    <property type="entry name" value="Hect, E3 ligase catalytic domain"/>
    <property type="match status" value="1"/>
</dbReference>
<dbReference type="InterPro" id="IPR014756">
    <property type="entry name" value="Ig_E-set"/>
</dbReference>
<dbReference type="PROSITE" id="PS50237">
    <property type="entry name" value="HECT"/>
    <property type="match status" value="1"/>
</dbReference>
<comment type="catalytic activity">
    <reaction evidence="1">
        <text>S-ubiquitinyl-[E2 ubiquitin-conjugating enzyme]-L-cysteine + [acceptor protein]-L-lysine = [E2 ubiquitin-conjugating enzyme]-L-cysteine + N(6)-ubiquitinyl-[acceptor protein]-L-lysine.</text>
        <dbReference type="EC" id="2.3.2.26"/>
    </reaction>
</comment>
<sequence length="988" mass="111490">MALLQLAPEDAAISKELILLRACVNFQGSLQCFKYDIVLLLYNIQVGWPANSASRKVLPFVDLKLCYGPVIGISSLSSSGDPERLPELPPGDEQRLQRAALHLQQKLILREWLREYRMQHHYQRLLAVEVASLEDVYWLEDSRASKILGKDWQLWSTARQGLPTSKAQLDALKAQLWSTVVKSSQHQDAWTWGGMLVVSVSVAGLVTLAAMTQPSLAPEARHSLLQYVTGKYLLPANCKVQWDWKDPVRVGDTMCFVVRFFQRNGQPYPICDTDQFFVEVTEGTRKVVTISELGSSTDPNNANIAKVKFTVRTAGQYKISVLIGASHIAGSPFLRNFLPGAIDARRSRFIRPASTVICCASAPTLMHIEPRDEFGNACLFEQSDDALKVAWLYLHCFTLTLLFLQGYHVAIYDLHGVAVEKLQHAIAFSYDRVNSRVSVTALFPEPTCLRAVISYRDQQLPNGDFDIIVLSNSDTTLVHKNIASRKHNICYEAKLLSIYGSTKGKPRKVMCYVGPKQNSLIFQVTIKEMILKFIPKRIATFRLCPSTKFHFLPQLVTQLHGPVFVIDDGAQPKIELASKDRNIIAATFTHFLLKNIGGSETFKDKQDFFYHEVRKFHASYYHEKMALKVQREKILESSMKSTKGFSVSDWCGNFEVTFQGEQGIDWGGLRREWFELVCSALFDSRSGLFCTFHDKHQALVHPNPTRPAHLKLKYFEFAGKMVGKCLFESALGGSYRQLVRARFSRSFLAQLIGLRVHYKYFEQDDPDLYLSKIKYILDTDLDGTDTLELYFVEELYDASGQLSKTIELIPNGAKTRVTNASKNQYLDALAQQRLCNSVKDEVDSFLKGLNAIIPDNLLSIFDENELELLMCGTGEYSISDFKSHHIANGNSAEFRRVLAWFWAGVSNFSQTEMARLLQFTTGCSQLPPGGFQELNPQFQITAAPTFGNLPTAHTCFNQLCLPDYESYEQFEKSLLLAISEGSEGFGMV</sequence>
<dbReference type="InterPro" id="IPR058738">
    <property type="entry name" value="PH-like_AREL1"/>
</dbReference>
<dbReference type="InterPro" id="IPR013783">
    <property type="entry name" value="Ig-like_fold"/>
</dbReference>
<dbReference type="PANTHER" id="PTHR11254">
    <property type="entry name" value="HECT DOMAIN UBIQUITIN-PROTEIN LIGASE"/>
    <property type="match status" value="1"/>
</dbReference>
<evidence type="ECO:0000259" key="8">
    <source>
        <dbReference type="PROSITE" id="PS50237"/>
    </source>
</evidence>
<keyword evidence="5 7" id="KW-0833">Ubl conjugation pathway</keyword>
<comment type="caution">
    <text evidence="9">The sequence shown here is derived from an EMBL/GenBank/DDBJ whole genome shotgun (WGS) entry which is preliminary data.</text>
</comment>
<evidence type="ECO:0000313" key="9">
    <source>
        <dbReference type="EMBL" id="KAH8377537.1"/>
    </source>
</evidence>
<dbReference type="AlphaFoldDB" id="A0AAD4PNI9"/>
<evidence type="ECO:0000256" key="4">
    <source>
        <dbReference type="ARBA" id="ARBA00022679"/>
    </source>
</evidence>
<dbReference type="EMBL" id="JAJJHW010001127">
    <property type="protein sequence ID" value="KAH8377537.1"/>
    <property type="molecule type" value="Genomic_DNA"/>
</dbReference>
<name>A0AAD4PNI9_9MUSC</name>
<feature type="repeat" description="Filamin" evidence="6">
    <location>
        <begin position="307"/>
        <end position="337"/>
    </location>
</feature>
<dbReference type="FunFam" id="3.30.2160.10:FF:000008">
    <property type="entry name" value="Apoptosis-resistant E3 ubiquitin protein ligase 1"/>
    <property type="match status" value="1"/>
</dbReference>
<evidence type="ECO:0000256" key="2">
    <source>
        <dbReference type="ARBA" id="ARBA00004906"/>
    </source>
</evidence>
<dbReference type="PANTHER" id="PTHR11254:SF340">
    <property type="entry name" value="APOPTOSIS-RESISTANT E3 UBIQUITIN PROTEIN LIGASE 1"/>
    <property type="match status" value="1"/>
</dbReference>
<dbReference type="Pfam" id="PF25916">
    <property type="entry name" value="AREL1_PH-like"/>
    <property type="match status" value="1"/>
</dbReference>
<dbReference type="GO" id="GO:0061630">
    <property type="term" value="F:ubiquitin protein ligase activity"/>
    <property type="evidence" value="ECO:0007669"/>
    <property type="project" value="UniProtKB-EC"/>
</dbReference>
<dbReference type="GO" id="GO:0000209">
    <property type="term" value="P:protein polyubiquitination"/>
    <property type="evidence" value="ECO:0007669"/>
    <property type="project" value="TreeGrafter"/>
</dbReference>
<evidence type="ECO:0000256" key="1">
    <source>
        <dbReference type="ARBA" id="ARBA00000885"/>
    </source>
</evidence>
<dbReference type="InterPro" id="IPR050409">
    <property type="entry name" value="E3_ubiq-protein_ligase"/>
</dbReference>
<dbReference type="Gene3D" id="3.90.1750.10">
    <property type="entry name" value="Hect, E3 ligase catalytic domains"/>
    <property type="match status" value="1"/>
</dbReference>
<evidence type="ECO:0000256" key="3">
    <source>
        <dbReference type="ARBA" id="ARBA00012485"/>
    </source>
</evidence>
<protein>
    <recommendedName>
        <fullName evidence="3">HECT-type E3 ubiquitin transferase</fullName>
        <ecNumber evidence="3">2.3.2.26</ecNumber>
    </recommendedName>
</protein>
<keyword evidence="10" id="KW-1185">Reference proteome</keyword>